<dbReference type="Proteomes" id="UP001064262">
    <property type="component" value="Unassembled WGS sequence"/>
</dbReference>
<protein>
    <recommendedName>
        <fullName evidence="3">Phage protein</fullName>
    </recommendedName>
</protein>
<name>A0A9J6PPX5_9GAMM</name>
<dbReference type="AlphaFoldDB" id="A0A9J6PPX5"/>
<dbReference type="EMBL" id="JAODIM010000043">
    <property type="protein sequence ID" value="MCU5779490.1"/>
    <property type="molecule type" value="Genomic_DNA"/>
</dbReference>
<proteinExistence type="predicted"/>
<accession>A0A9J6PPX5</accession>
<organism evidence="1 2">
    <name type="scientific">Winslowiella arboricola</name>
    <dbReference type="NCBI Taxonomy" id="2978220"/>
    <lineage>
        <taxon>Bacteria</taxon>
        <taxon>Pseudomonadati</taxon>
        <taxon>Pseudomonadota</taxon>
        <taxon>Gammaproteobacteria</taxon>
        <taxon>Enterobacterales</taxon>
        <taxon>Erwiniaceae</taxon>
        <taxon>Winslowiella</taxon>
    </lineage>
</organism>
<keyword evidence="2" id="KW-1185">Reference proteome</keyword>
<dbReference type="RefSeq" id="WP_267144892.1">
    <property type="nucleotide sequence ID" value="NZ_JAODIL010000082.1"/>
</dbReference>
<evidence type="ECO:0000313" key="2">
    <source>
        <dbReference type="Proteomes" id="UP001064262"/>
    </source>
</evidence>
<gene>
    <name evidence="1" type="ORF">N5923_18565</name>
</gene>
<sequence>MSTRLVNAIKVNAVFAHLNESADNRTLYSALADGEEIIIAGMALSPGYRIVRVDGRLKGKISLAHFEVALINDVSEDVAYYNRVVVQPDCFLNCRPVTQVLVWRTQKPKHRKELHDLAGAIFLNYLLEKYDVIVSDMNQTLDGISFWQARMYDALAYGLKLYAYDMISCELIDILTDDDIGHYEQWLWGDPEHYQHRLAIISKYALPVQ</sequence>
<evidence type="ECO:0000313" key="1">
    <source>
        <dbReference type="EMBL" id="MCU5779490.1"/>
    </source>
</evidence>
<evidence type="ECO:0008006" key="3">
    <source>
        <dbReference type="Google" id="ProtNLM"/>
    </source>
</evidence>
<reference evidence="1" key="1">
    <citation type="submission" date="2022-09" db="EMBL/GenBank/DDBJ databases">
        <title>Winslowiella arboricola sp. nov., isolated from bleeding cankers on broadleaf hosts.</title>
        <authorList>
            <person name="Brady C."/>
            <person name="Kaur S."/>
            <person name="Crampton B."/>
            <person name="Maddock D."/>
            <person name="Arnold D."/>
            <person name="Denman S."/>
        </authorList>
    </citation>
    <scope>NUCLEOTIDE SEQUENCE</scope>
    <source>
        <strain evidence="1">BAC 15a-03b</strain>
    </source>
</reference>
<comment type="caution">
    <text evidence="1">The sequence shown here is derived from an EMBL/GenBank/DDBJ whole genome shotgun (WGS) entry which is preliminary data.</text>
</comment>